<dbReference type="STRING" id="1502745.SAMN02799620_02067"/>
<name>A0A1G4W324_9MYCO</name>
<dbReference type="Proteomes" id="UP000199707">
    <property type="component" value="Unassembled WGS sequence"/>
</dbReference>
<dbReference type="EMBL" id="FMUB01000004">
    <property type="protein sequence ID" value="SCX15467.1"/>
    <property type="molecule type" value="Genomic_DNA"/>
</dbReference>
<protein>
    <submittedName>
        <fullName evidence="2">Uncharacterized protein</fullName>
    </submittedName>
</protein>
<proteinExistence type="predicted"/>
<accession>A0A1G4W324</accession>
<dbReference type="AlphaFoldDB" id="A0A1G4W324"/>
<keyword evidence="1" id="KW-0812">Transmembrane</keyword>
<keyword evidence="1" id="KW-1133">Transmembrane helix</keyword>
<feature type="transmembrane region" description="Helical" evidence="1">
    <location>
        <begin position="81"/>
        <end position="102"/>
    </location>
</feature>
<organism evidence="2 3">
    <name type="scientific">Mycolicibacterium fluoranthenivorans</name>
    <dbReference type="NCBI Taxonomy" id="258505"/>
    <lineage>
        <taxon>Bacteria</taxon>
        <taxon>Bacillati</taxon>
        <taxon>Actinomycetota</taxon>
        <taxon>Actinomycetes</taxon>
        <taxon>Mycobacteriales</taxon>
        <taxon>Mycobacteriaceae</taxon>
        <taxon>Mycolicibacterium</taxon>
    </lineage>
</organism>
<evidence type="ECO:0000313" key="3">
    <source>
        <dbReference type="Proteomes" id="UP000199707"/>
    </source>
</evidence>
<evidence type="ECO:0000313" key="2">
    <source>
        <dbReference type="EMBL" id="SCX15467.1"/>
    </source>
</evidence>
<evidence type="ECO:0000256" key="1">
    <source>
        <dbReference type="SAM" id="Phobius"/>
    </source>
</evidence>
<feature type="transmembrane region" description="Helical" evidence="1">
    <location>
        <begin position="52"/>
        <end position="74"/>
    </location>
</feature>
<sequence>MKSLRWSAVPGALAVVIAILLALRIDTVMRRSKGWQGNGCIVGPYDPSERTYLWLLTLSAGITLLVTALIALAAKTAQLRVAMAILAIPVLLMSTGYLMFVWTGGETTNRPNVISECSFG</sequence>
<reference evidence="3" key="1">
    <citation type="submission" date="2016-10" db="EMBL/GenBank/DDBJ databases">
        <authorList>
            <person name="Varghese N."/>
            <person name="Submissions S."/>
        </authorList>
    </citation>
    <scope>NUCLEOTIDE SEQUENCE [LARGE SCALE GENOMIC DNA]</scope>
    <source>
        <strain evidence="3">UNC267MFSha1.1M11</strain>
    </source>
</reference>
<gene>
    <name evidence="2" type="ORF">SAMN02799620_02067</name>
</gene>
<keyword evidence="1" id="KW-0472">Membrane</keyword>